<reference evidence="2 3" key="1">
    <citation type="submission" date="2016-10" db="EMBL/GenBank/DDBJ databases">
        <authorList>
            <person name="de Groot N.N."/>
        </authorList>
    </citation>
    <scope>NUCLEOTIDE SEQUENCE [LARGE SCALE GENOMIC DNA]</scope>
    <source>
        <strain evidence="2 3">DSM 15345</strain>
    </source>
</reference>
<dbReference type="Proteomes" id="UP000198703">
    <property type="component" value="Unassembled WGS sequence"/>
</dbReference>
<feature type="signal peptide" evidence="1">
    <location>
        <begin position="1"/>
        <end position="19"/>
    </location>
</feature>
<dbReference type="AlphaFoldDB" id="A0A1H4A1F3"/>
<dbReference type="EMBL" id="FNQM01000004">
    <property type="protein sequence ID" value="SEA29869.1"/>
    <property type="molecule type" value="Genomic_DNA"/>
</dbReference>
<organism evidence="2 3">
    <name type="scientific">Rubrimonas cliftonensis</name>
    <dbReference type="NCBI Taxonomy" id="89524"/>
    <lineage>
        <taxon>Bacteria</taxon>
        <taxon>Pseudomonadati</taxon>
        <taxon>Pseudomonadota</taxon>
        <taxon>Alphaproteobacteria</taxon>
        <taxon>Rhodobacterales</taxon>
        <taxon>Paracoccaceae</taxon>
        <taxon>Rubrimonas</taxon>
    </lineage>
</organism>
<accession>A0A1H4A1F3</accession>
<keyword evidence="1" id="KW-0732">Signal</keyword>
<evidence type="ECO:0000313" key="2">
    <source>
        <dbReference type="EMBL" id="SEA29869.1"/>
    </source>
</evidence>
<dbReference type="RefSeq" id="WP_175478813.1">
    <property type="nucleotide sequence ID" value="NZ_FNQM01000004.1"/>
</dbReference>
<protein>
    <recommendedName>
        <fullName evidence="4">Lipoprotein</fullName>
    </recommendedName>
</protein>
<gene>
    <name evidence="2" type="ORF">SAMN05444370_10427</name>
</gene>
<evidence type="ECO:0008006" key="4">
    <source>
        <dbReference type="Google" id="ProtNLM"/>
    </source>
</evidence>
<name>A0A1H4A1F3_9RHOB</name>
<keyword evidence="3" id="KW-1185">Reference proteome</keyword>
<evidence type="ECO:0000256" key="1">
    <source>
        <dbReference type="SAM" id="SignalP"/>
    </source>
</evidence>
<sequence length="54" mass="5146">MPYAALALAASMLLSGCVAYTVASTAVSVTATAVEATADVVGAGVDLVVGGDED</sequence>
<feature type="chain" id="PRO_5011771079" description="Lipoprotein" evidence="1">
    <location>
        <begin position="20"/>
        <end position="54"/>
    </location>
</feature>
<evidence type="ECO:0000313" key="3">
    <source>
        <dbReference type="Proteomes" id="UP000198703"/>
    </source>
</evidence>
<proteinExistence type="predicted"/>